<name>A0A557QIE2_9RHOO</name>
<evidence type="ECO:0000256" key="3">
    <source>
        <dbReference type="ARBA" id="ARBA00022448"/>
    </source>
</evidence>
<dbReference type="EMBL" id="VMNK01000016">
    <property type="protein sequence ID" value="TVO52679.1"/>
    <property type="molecule type" value="Genomic_DNA"/>
</dbReference>
<comment type="caution">
    <text evidence="10">The sequence shown here is derived from an EMBL/GenBank/DDBJ whole genome shotgun (WGS) entry which is preliminary data.</text>
</comment>
<feature type="transmembrane region" description="Helical" evidence="8">
    <location>
        <begin position="89"/>
        <end position="108"/>
    </location>
</feature>
<feature type="transmembrane region" description="Helical" evidence="8">
    <location>
        <begin position="341"/>
        <end position="363"/>
    </location>
</feature>
<dbReference type="InterPro" id="IPR024041">
    <property type="entry name" value="NH4_transpt_AmtB-like_dom"/>
</dbReference>
<keyword evidence="7" id="KW-0924">Ammonia transport</keyword>
<evidence type="ECO:0000256" key="8">
    <source>
        <dbReference type="SAM" id="Phobius"/>
    </source>
</evidence>
<evidence type="ECO:0000256" key="2">
    <source>
        <dbReference type="ARBA" id="ARBA00005887"/>
    </source>
</evidence>
<dbReference type="PANTHER" id="PTHR11730">
    <property type="entry name" value="AMMONIUM TRANSPORTER"/>
    <property type="match status" value="1"/>
</dbReference>
<keyword evidence="6 8" id="KW-0472">Membrane</keyword>
<keyword evidence="5 8" id="KW-1133">Transmembrane helix</keyword>
<feature type="domain" description="Ammonium transporter AmtB-like" evidence="9">
    <location>
        <begin position="12"/>
        <end position="391"/>
    </location>
</feature>
<feature type="transmembrane region" description="Helical" evidence="8">
    <location>
        <begin position="47"/>
        <end position="69"/>
    </location>
</feature>
<evidence type="ECO:0000259" key="9">
    <source>
        <dbReference type="Pfam" id="PF00909"/>
    </source>
</evidence>
<feature type="transmembrane region" description="Helical" evidence="8">
    <location>
        <begin position="12"/>
        <end position="35"/>
    </location>
</feature>
<feature type="transmembrane region" description="Helical" evidence="8">
    <location>
        <begin position="310"/>
        <end position="329"/>
    </location>
</feature>
<feature type="transmembrane region" description="Helical" evidence="8">
    <location>
        <begin position="157"/>
        <end position="180"/>
    </location>
</feature>
<reference evidence="10 11" key="1">
    <citation type="submission" date="2019-07" db="EMBL/GenBank/DDBJ databases">
        <title>The pathways for chlorine oxyanion respiration interact through the shared metabolite chlorate.</title>
        <authorList>
            <person name="Barnum T.P."/>
            <person name="Cheng Y."/>
            <person name="Hill K.A."/>
            <person name="Lucas L.N."/>
            <person name="Carlson H.K."/>
            <person name="Coates J.D."/>
        </authorList>
    </citation>
    <scope>NUCLEOTIDE SEQUENCE [LARGE SCALE GENOMIC DNA]</scope>
    <source>
        <strain evidence="10 11">SFB-3</strain>
    </source>
</reference>
<comment type="similarity">
    <text evidence="2">Belongs to the ammonia transporter channel (TC 1.A.11.2) family.</text>
</comment>
<evidence type="ECO:0000313" key="10">
    <source>
        <dbReference type="EMBL" id="TVO52679.1"/>
    </source>
</evidence>
<dbReference type="Gene3D" id="1.10.3430.10">
    <property type="entry name" value="Ammonium transporter AmtB like domains"/>
    <property type="match status" value="1"/>
</dbReference>
<dbReference type="Pfam" id="PF00909">
    <property type="entry name" value="Ammonium_transp"/>
    <property type="match status" value="1"/>
</dbReference>
<dbReference type="PROSITE" id="PS01219">
    <property type="entry name" value="AMMONIUM_TRANSP"/>
    <property type="match status" value="1"/>
</dbReference>
<dbReference type="InterPro" id="IPR018047">
    <property type="entry name" value="Ammonium_transpt_CS"/>
</dbReference>
<dbReference type="Proteomes" id="UP000319502">
    <property type="component" value="Unassembled WGS sequence"/>
</dbReference>
<evidence type="ECO:0000256" key="6">
    <source>
        <dbReference type="ARBA" id="ARBA00023136"/>
    </source>
</evidence>
<feature type="transmembrane region" description="Helical" evidence="8">
    <location>
        <begin position="256"/>
        <end position="274"/>
    </location>
</feature>
<evidence type="ECO:0000256" key="7">
    <source>
        <dbReference type="ARBA" id="ARBA00023177"/>
    </source>
</evidence>
<keyword evidence="4 8" id="KW-0812">Transmembrane</keyword>
<feature type="transmembrane region" description="Helical" evidence="8">
    <location>
        <begin position="201"/>
        <end position="221"/>
    </location>
</feature>
<evidence type="ECO:0000256" key="5">
    <source>
        <dbReference type="ARBA" id="ARBA00022989"/>
    </source>
</evidence>
<feature type="transmembrane region" description="Helical" evidence="8">
    <location>
        <begin position="227"/>
        <end position="249"/>
    </location>
</feature>
<dbReference type="OrthoDB" id="9814202at2"/>
<dbReference type="InterPro" id="IPR029020">
    <property type="entry name" value="Ammonium/urea_transptr"/>
</dbReference>
<feature type="transmembrane region" description="Helical" evidence="8">
    <location>
        <begin position="117"/>
        <end position="137"/>
    </location>
</feature>
<organism evidence="10 11">
    <name type="scientific">Denitromonas halophila</name>
    <dbReference type="NCBI Taxonomy" id="1629404"/>
    <lineage>
        <taxon>Bacteria</taxon>
        <taxon>Pseudomonadati</taxon>
        <taxon>Pseudomonadota</taxon>
        <taxon>Betaproteobacteria</taxon>
        <taxon>Rhodocyclales</taxon>
        <taxon>Zoogloeaceae</taxon>
        <taxon>Denitromonas</taxon>
    </lineage>
</organism>
<evidence type="ECO:0000313" key="11">
    <source>
        <dbReference type="Proteomes" id="UP000319502"/>
    </source>
</evidence>
<accession>A0A557QIE2</accession>
<dbReference type="SUPFAM" id="SSF111352">
    <property type="entry name" value="Ammonium transporter"/>
    <property type="match status" value="1"/>
</dbReference>
<keyword evidence="11" id="KW-1185">Reference proteome</keyword>
<proteinExistence type="inferred from homology"/>
<gene>
    <name evidence="10" type="ORF">FHP91_17240</name>
</gene>
<dbReference type="GO" id="GO:0008519">
    <property type="term" value="F:ammonium channel activity"/>
    <property type="evidence" value="ECO:0007669"/>
    <property type="project" value="InterPro"/>
</dbReference>
<dbReference type="PANTHER" id="PTHR11730:SF89">
    <property type="entry name" value="AMMONIUM TRANSPORTER SLL0108-RELATED"/>
    <property type="match status" value="1"/>
</dbReference>
<dbReference type="GO" id="GO:0097272">
    <property type="term" value="P:ammonium homeostasis"/>
    <property type="evidence" value="ECO:0007669"/>
    <property type="project" value="TreeGrafter"/>
</dbReference>
<protein>
    <submittedName>
        <fullName evidence="10">Ammonium transporter</fullName>
    </submittedName>
</protein>
<dbReference type="RefSeq" id="WP_144310768.1">
    <property type="nucleotide sequence ID" value="NZ_VMNK01000016.1"/>
</dbReference>
<evidence type="ECO:0000256" key="4">
    <source>
        <dbReference type="ARBA" id="ARBA00022692"/>
    </source>
</evidence>
<feature type="transmembrane region" description="Helical" evidence="8">
    <location>
        <begin position="280"/>
        <end position="298"/>
    </location>
</feature>
<sequence length="400" mass="41940">MEQFKTSSDVLFVLLGAIMVLAMHAGFAFLEVGTVRRKNQVNALVKILVDFSVSTIAYFFIGYAVAYGVSFFQGADVLAARSGYDLVKFFFLLTFAAAIPAIISGGIAERARFYPQLAATALLVGLVYPFFEGLIWNSNYGFQAWLESSFGATFHDFAGSVVVHAVGGWIALAAVLLLGARHGRYNKSGAIAAHPPSSIPFLALGAWILTVGWFGFNVMSAQTVEGISGLVAVNSLMAMVGGTLAALVMGKNDPGFVHNGPLAGLVAVCAGSDLMHPIGALAVGVIAGVLFVQMFTLTQNRWKIDDVLGVWPLHGLCGAWGGIAAGIFGSSALGGMGGVSFMSQLVGTLAGVAFAFVGGYLVYATIKAVSGLRLDAEEEYEGADLTIHKISATPDRDASW</sequence>
<comment type="subcellular location">
    <subcellularLocation>
        <location evidence="1">Membrane</location>
        <topology evidence="1">Multi-pass membrane protein</topology>
    </subcellularLocation>
</comment>
<evidence type="ECO:0000256" key="1">
    <source>
        <dbReference type="ARBA" id="ARBA00004141"/>
    </source>
</evidence>
<keyword evidence="3" id="KW-0813">Transport</keyword>
<dbReference type="GO" id="GO:0016020">
    <property type="term" value="C:membrane"/>
    <property type="evidence" value="ECO:0007669"/>
    <property type="project" value="UniProtKB-SubCell"/>
</dbReference>
<dbReference type="AlphaFoldDB" id="A0A557QIE2"/>